<dbReference type="Proteomes" id="UP000494165">
    <property type="component" value="Unassembled WGS sequence"/>
</dbReference>
<accession>A0A8S1DMK0</accession>
<dbReference type="EMBL" id="CADEPI010000230">
    <property type="protein sequence ID" value="CAB3381277.1"/>
    <property type="molecule type" value="Genomic_DNA"/>
</dbReference>
<evidence type="ECO:0000313" key="2">
    <source>
        <dbReference type="EMBL" id="CAB3381277.1"/>
    </source>
</evidence>
<evidence type="ECO:0008006" key="4">
    <source>
        <dbReference type="Google" id="ProtNLM"/>
    </source>
</evidence>
<reference evidence="2 3" key="1">
    <citation type="submission" date="2020-04" db="EMBL/GenBank/DDBJ databases">
        <authorList>
            <person name="Alioto T."/>
            <person name="Alioto T."/>
            <person name="Gomez Garrido J."/>
        </authorList>
    </citation>
    <scope>NUCLEOTIDE SEQUENCE [LARGE SCALE GENOMIC DNA]</scope>
</reference>
<evidence type="ECO:0000256" key="1">
    <source>
        <dbReference type="SAM" id="MobiDB-lite"/>
    </source>
</evidence>
<evidence type="ECO:0000313" key="3">
    <source>
        <dbReference type="Proteomes" id="UP000494165"/>
    </source>
</evidence>
<dbReference type="Gene3D" id="3.90.70.80">
    <property type="match status" value="1"/>
</dbReference>
<feature type="region of interest" description="Disordered" evidence="1">
    <location>
        <begin position="18"/>
        <end position="46"/>
    </location>
</feature>
<name>A0A8S1DMK0_9INSE</name>
<sequence>MPDNISFSESNKSFFNRQLSQTSQVSESLSTNSERKAISQKSKKKPDPIDVALENEGLCRKLMPRDGNTIFRAVSDQLYGTQAYQNEVKEIMLLYFYEKHEELQQIITNYQSCNTFIDYITHKMVCAVECCFRTGVHLFDETGNAIYYESASAKIEPKKKVIKLAVDRQLCWDSVYPIDYFKVQGICQSLLYEGLYENVFNLKNVFFAVETMLGKPKKNLQQASKMSPNKETMLSLLTNKFKDSDLTLDLKVLIDMGIPPFPYKVAKSLSPYVYRNTEYDVCAAIKGSNSENISKNFLFEGCKCIIHKRSNYRYYGYVQRLFPELGKAVVFVEQLGELCEISIELIEPVIATKKPSRRRKGKFSRRYSSMDRDDHISDVDAELDDVFEEDSHELMCEEKSNKKQKFVDVIEAAAEITGGAAVSHLCEVPVIPNESVTDEICKDEVSVSSDCGVDGVTNYLLTVYGPYNQSAVPGYPGLINKAAMQSFEYDGSDLNLCDISTLRFFYNLGQRHYQAAMCNTFLEQNLVCLAVVETPPGYPSSSSSYCTHLSAPCTVNGVKYPLCVYTGEVMVGAVAHHDQVPGINMPTDPSKPKAAGSIPDTESIEKSFEDILNACLLHYFGRYFAHYPRAFPFPVNLCCQPSMFEDGSDLPYDDVLSLRYYYNLGIRNHQAAELTFLHQKGSLTLDTLFSIDEASDENKHVCATYNMYRSALERQFVNVIFESIGQKPV</sequence>
<gene>
    <name evidence="2" type="ORF">CLODIP_2_CD03875</name>
</gene>
<feature type="compositionally biased region" description="Polar residues" evidence="1">
    <location>
        <begin position="18"/>
        <end position="32"/>
    </location>
</feature>
<organism evidence="2 3">
    <name type="scientific">Cloeon dipterum</name>
    <dbReference type="NCBI Taxonomy" id="197152"/>
    <lineage>
        <taxon>Eukaryota</taxon>
        <taxon>Metazoa</taxon>
        <taxon>Ecdysozoa</taxon>
        <taxon>Arthropoda</taxon>
        <taxon>Hexapoda</taxon>
        <taxon>Insecta</taxon>
        <taxon>Pterygota</taxon>
        <taxon>Palaeoptera</taxon>
        <taxon>Ephemeroptera</taxon>
        <taxon>Pisciforma</taxon>
        <taxon>Baetidae</taxon>
        <taxon>Cloeon</taxon>
    </lineage>
</organism>
<protein>
    <recommendedName>
        <fullName evidence="4">Tudor domain-containing protein</fullName>
    </recommendedName>
</protein>
<keyword evidence="3" id="KW-1185">Reference proteome</keyword>
<dbReference type="OrthoDB" id="10017659at2759"/>
<dbReference type="AlphaFoldDB" id="A0A8S1DMK0"/>
<comment type="caution">
    <text evidence="2">The sequence shown here is derived from an EMBL/GenBank/DDBJ whole genome shotgun (WGS) entry which is preliminary data.</text>
</comment>
<proteinExistence type="predicted"/>